<evidence type="ECO:0000313" key="2">
    <source>
        <dbReference type="Proteomes" id="UP001381693"/>
    </source>
</evidence>
<name>A0AAN8WN48_HALRR</name>
<gene>
    <name evidence="1" type="ORF">SK128_006502</name>
</gene>
<sequence>MFSFDINSLDLIRSYAFHMDLPTKSVILFNRVFLVDVPMSTTETPEETEESTTVTSPPRFPVLPVNTRQVKFKYVLLGRFIGNILYNFLMI</sequence>
<keyword evidence="2" id="KW-1185">Reference proteome</keyword>
<dbReference type="EMBL" id="JAXCGZ010022721">
    <property type="protein sequence ID" value="KAK7026063.1"/>
    <property type="molecule type" value="Genomic_DNA"/>
</dbReference>
<protein>
    <submittedName>
        <fullName evidence="1">Uncharacterized protein</fullName>
    </submittedName>
</protein>
<proteinExistence type="predicted"/>
<dbReference type="Proteomes" id="UP001381693">
    <property type="component" value="Unassembled WGS sequence"/>
</dbReference>
<comment type="caution">
    <text evidence="1">The sequence shown here is derived from an EMBL/GenBank/DDBJ whole genome shotgun (WGS) entry which is preliminary data.</text>
</comment>
<accession>A0AAN8WN48</accession>
<reference evidence="1 2" key="1">
    <citation type="submission" date="2023-11" db="EMBL/GenBank/DDBJ databases">
        <title>Halocaridina rubra genome assembly.</title>
        <authorList>
            <person name="Smith C."/>
        </authorList>
    </citation>
    <scope>NUCLEOTIDE SEQUENCE [LARGE SCALE GENOMIC DNA]</scope>
    <source>
        <strain evidence="1">EP-1</strain>
        <tissue evidence="1">Whole</tissue>
    </source>
</reference>
<organism evidence="1 2">
    <name type="scientific">Halocaridina rubra</name>
    <name type="common">Hawaiian red shrimp</name>
    <dbReference type="NCBI Taxonomy" id="373956"/>
    <lineage>
        <taxon>Eukaryota</taxon>
        <taxon>Metazoa</taxon>
        <taxon>Ecdysozoa</taxon>
        <taxon>Arthropoda</taxon>
        <taxon>Crustacea</taxon>
        <taxon>Multicrustacea</taxon>
        <taxon>Malacostraca</taxon>
        <taxon>Eumalacostraca</taxon>
        <taxon>Eucarida</taxon>
        <taxon>Decapoda</taxon>
        <taxon>Pleocyemata</taxon>
        <taxon>Caridea</taxon>
        <taxon>Atyoidea</taxon>
        <taxon>Atyidae</taxon>
        <taxon>Halocaridina</taxon>
    </lineage>
</organism>
<dbReference type="AlphaFoldDB" id="A0AAN8WN48"/>
<evidence type="ECO:0000313" key="1">
    <source>
        <dbReference type="EMBL" id="KAK7026063.1"/>
    </source>
</evidence>